<proteinExistence type="predicted"/>
<dbReference type="EC" id="5.4.2.7" evidence="1"/>
<evidence type="ECO:0000313" key="2">
    <source>
        <dbReference type="Proteomes" id="UP000319716"/>
    </source>
</evidence>
<comment type="caution">
    <text evidence="1">The sequence shown here is derived from an EMBL/GenBank/DDBJ whole genome shotgun (WGS) entry which is preliminary data.</text>
</comment>
<dbReference type="InterPro" id="IPR010045">
    <property type="entry name" value="DeoB"/>
</dbReference>
<dbReference type="GO" id="GO:0043094">
    <property type="term" value="P:metabolic compound salvage"/>
    <property type="evidence" value="ECO:0007669"/>
    <property type="project" value="InterPro"/>
</dbReference>
<keyword evidence="1" id="KW-0413">Isomerase</keyword>
<organism evidence="1 2">
    <name type="scientific">Sporolactobacillus inulinus</name>
    <dbReference type="NCBI Taxonomy" id="2078"/>
    <lineage>
        <taxon>Bacteria</taxon>
        <taxon>Bacillati</taxon>
        <taxon>Bacillota</taxon>
        <taxon>Bacilli</taxon>
        <taxon>Bacillales</taxon>
        <taxon>Sporolactobacillaceae</taxon>
        <taxon>Sporolactobacillus</taxon>
    </lineage>
</organism>
<dbReference type="SUPFAM" id="SSF53649">
    <property type="entry name" value="Alkaline phosphatase-like"/>
    <property type="match status" value="1"/>
</dbReference>
<name>A0A4Y1Z8S9_9BACL</name>
<dbReference type="PANTHER" id="PTHR21110">
    <property type="entry name" value="PHOSPHOPENTOMUTASE"/>
    <property type="match status" value="1"/>
</dbReference>
<dbReference type="GO" id="GO:0009117">
    <property type="term" value="P:nucleotide metabolic process"/>
    <property type="evidence" value="ECO:0007669"/>
    <property type="project" value="InterPro"/>
</dbReference>
<dbReference type="GO" id="GO:0000287">
    <property type="term" value="F:magnesium ion binding"/>
    <property type="evidence" value="ECO:0007669"/>
    <property type="project" value="InterPro"/>
</dbReference>
<dbReference type="InterPro" id="IPR017850">
    <property type="entry name" value="Alkaline_phosphatase_core_sf"/>
</dbReference>
<dbReference type="GO" id="GO:0005829">
    <property type="term" value="C:cytosol"/>
    <property type="evidence" value="ECO:0007669"/>
    <property type="project" value="TreeGrafter"/>
</dbReference>
<dbReference type="EMBL" id="BEXB01000006">
    <property type="protein sequence ID" value="GAY75462.1"/>
    <property type="molecule type" value="Genomic_DNA"/>
</dbReference>
<reference evidence="1 2" key="1">
    <citation type="submission" date="2017-11" db="EMBL/GenBank/DDBJ databases">
        <title>Draft Genome Sequence of Sporolactobacillus inulinus NBRC 111894 Isolated from Koso, a Japanese Sugar-Vegetable Fermented Beverage.</title>
        <authorList>
            <person name="Chiou T.Y."/>
            <person name="Oshima K."/>
            <person name="Suda W."/>
            <person name="Hattori M."/>
            <person name="Takahashi T."/>
        </authorList>
    </citation>
    <scope>NUCLEOTIDE SEQUENCE [LARGE SCALE GENOMIC DNA]</scope>
    <source>
        <strain evidence="1 2">NBRC111894</strain>
    </source>
</reference>
<sequence length="101" mass="10769">MTERFKRIHIIVLDSVGIGEATDAANYNDEGCDTLGHTAEAMNGLNVPNLTKLGLSNIRPERPIQGVPIQEQPLAYYTKMHEVSAGKDSMDGALGNDGASG</sequence>
<dbReference type="AlphaFoldDB" id="A0A4Y1Z8S9"/>
<dbReference type="Gene3D" id="3.40.720.10">
    <property type="entry name" value="Alkaline Phosphatase, subunit A"/>
    <property type="match status" value="1"/>
</dbReference>
<dbReference type="PANTHER" id="PTHR21110:SF0">
    <property type="entry name" value="PHOSPHOPENTOMUTASE"/>
    <property type="match status" value="1"/>
</dbReference>
<gene>
    <name evidence="1" type="ORF">NBRC111894_1016</name>
</gene>
<protein>
    <submittedName>
        <fullName evidence="1">Phosphopentomutase</fullName>
        <ecNumber evidence="1">5.4.2.7</ecNumber>
    </submittedName>
</protein>
<accession>A0A4Y1Z8S9</accession>
<evidence type="ECO:0000313" key="1">
    <source>
        <dbReference type="EMBL" id="GAY75462.1"/>
    </source>
</evidence>
<dbReference type="GO" id="GO:0008973">
    <property type="term" value="F:phosphopentomutase activity"/>
    <property type="evidence" value="ECO:0007669"/>
    <property type="project" value="UniProtKB-EC"/>
</dbReference>
<dbReference type="Proteomes" id="UP000319716">
    <property type="component" value="Unassembled WGS sequence"/>
</dbReference>